<proteinExistence type="predicted"/>
<protein>
    <submittedName>
        <fullName evidence="1">SapC</fullName>
    </submittedName>
</protein>
<name>A0A1J5QBZ1_9ZZZZ</name>
<accession>A0A1J5QBZ1</accession>
<comment type="caution">
    <text evidence="1">The sequence shown here is derived from an EMBL/GenBank/DDBJ whole genome shotgun (WGS) entry which is preliminary data.</text>
</comment>
<sequence length="263" mass="29171">MQLTAITSDFTTKNWKRSPNYLFAAKSNVLPVVVSELARLVPAMPLGFVKDGDVFKFVAITSLQHNTNLFVAPDGSWIVDYIPAVIRSYPFHLVKPQDREDLVLCFDTDSGLLCEVGEGEPFYDGDEPSQLVKMALNLLSETETSRVVTQRFVNALQETELIQPWPLNIQEGEKTTKVEGLYRIDETALNALPDEDFLTLRKSGALGLAYGQLLSTNQLSVLSKAAQVQTKIKEQVQALAASQAQNLSDTGFRMSSSDDTFKF</sequence>
<dbReference type="EMBL" id="MLJW01000964">
    <property type="protein sequence ID" value="OIQ81137.1"/>
    <property type="molecule type" value="Genomic_DNA"/>
</dbReference>
<dbReference type="AlphaFoldDB" id="A0A1J5QBZ1"/>
<organism evidence="1">
    <name type="scientific">mine drainage metagenome</name>
    <dbReference type="NCBI Taxonomy" id="410659"/>
    <lineage>
        <taxon>unclassified sequences</taxon>
        <taxon>metagenomes</taxon>
        <taxon>ecological metagenomes</taxon>
    </lineage>
</organism>
<dbReference type="Pfam" id="PF07277">
    <property type="entry name" value="SapC"/>
    <property type="match status" value="1"/>
</dbReference>
<evidence type="ECO:0000313" key="1">
    <source>
        <dbReference type="EMBL" id="OIQ81137.1"/>
    </source>
</evidence>
<dbReference type="InterPro" id="IPR010836">
    <property type="entry name" value="SapC"/>
</dbReference>
<gene>
    <name evidence="1" type="ORF">GALL_370940</name>
</gene>
<reference evidence="1" key="1">
    <citation type="submission" date="2016-10" db="EMBL/GenBank/DDBJ databases">
        <title>Sequence of Gallionella enrichment culture.</title>
        <authorList>
            <person name="Poehlein A."/>
            <person name="Muehling M."/>
            <person name="Daniel R."/>
        </authorList>
    </citation>
    <scope>NUCLEOTIDE SEQUENCE</scope>
</reference>